<evidence type="ECO:0000256" key="1">
    <source>
        <dbReference type="SAM" id="Phobius"/>
    </source>
</evidence>
<keyword evidence="1" id="KW-0472">Membrane</keyword>
<evidence type="ECO:0000313" key="2">
    <source>
        <dbReference type="EMBL" id="BAY71798.1"/>
    </source>
</evidence>
<keyword evidence="1" id="KW-0812">Transmembrane</keyword>
<keyword evidence="1" id="KW-1133">Transmembrane helix</keyword>
<protein>
    <submittedName>
        <fullName evidence="2">Uncharacterized protein</fullName>
    </submittedName>
</protein>
<sequence>MLPFFLGRLILIVNSYISLNVMAITLLWGGARHIRQKAKQQLTESDVVPCWGEINHCVGLTVANLQGALGEVLYVRD</sequence>
<organism evidence="2 3">
    <name type="scientific">Trichormus variabilis NIES-23</name>
    <dbReference type="NCBI Taxonomy" id="1973479"/>
    <lineage>
        <taxon>Bacteria</taxon>
        <taxon>Bacillati</taxon>
        <taxon>Cyanobacteriota</taxon>
        <taxon>Cyanophyceae</taxon>
        <taxon>Nostocales</taxon>
        <taxon>Nostocaceae</taxon>
        <taxon>Trichormus</taxon>
    </lineage>
</organism>
<dbReference type="EMBL" id="AP018216">
    <property type="protein sequence ID" value="BAY71798.1"/>
    <property type="molecule type" value="Genomic_DNA"/>
</dbReference>
<proteinExistence type="predicted"/>
<name>A0A1Z4KS37_ANAVA</name>
<evidence type="ECO:0000313" key="3">
    <source>
        <dbReference type="Proteomes" id="UP000217507"/>
    </source>
</evidence>
<reference evidence="2 3" key="1">
    <citation type="submission" date="2017-06" db="EMBL/GenBank/DDBJ databases">
        <title>Genome sequencing of cyanobaciteial culture collection at National Institute for Environmental Studies (NIES).</title>
        <authorList>
            <person name="Hirose Y."/>
            <person name="Shimura Y."/>
            <person name="Fujisawa T."/>
            <person name="Nakamura Y."/>
            <person name="Kawachi M."/>
        </authorList>
    </citation>
    <scope>NUCLEOTIDE SEQUENCE [LARGE SCALE GENOMIC DNA]</scope>
    <source>
        <strain evidence="2 3">NIES-23</strain>
    </source>
</reference>
<gene>
    <name evidence="2" type="ORF">NIES23_46190</name>
</gene>
<feature type="transmembrane region" description="Helical" evidence="1">
    <location>
        <begin position="6"/>
        <end position="29"/>
    </location>
</feature>
<dbReference type="AlphaFoldDB" id="A0A1Z4KS37"/>
<dbReference type="Proteomes" id="UP000217507">
    <property type="component" value="Chromosome"/>
</dbReference>
<accession>A0A1Z4KS37</accession>